<keyword evidence="5" id="KW-0963">Cytoplasm</keyword>
<gene>
    <name evidence="8" type="ORF">VM1G_08744</name>
</gene>
<keyword evidence="9" id="KW-1185">Reference proteome</keyword>
<feature type="region of interest" description="Disordered" evidence="7">
    <location>
        <begin position="180"/>
        <end position="210"/>
    </location>
</feature>
<dbReference type="GO" id="GO:0031083">
    <property type="term" value="C:BLOC-1 complex"/>
    <property type="evidence" value="ECO:0007669"/>
    <property type="project" value="InterPro"/>
</dbReference>
<evidence type="ECO:0000256" key="3">
    <source>
        <dbReference type="ARBA" id="ARBA00007289"/>
    </source>
</evidence>
<dbReference type="PANTHER" id="PTHR39145">
    <property type="entry name" value="BIOGENESIS OF LYSOSOME-RELATED ORGANELLES COMPLEX 1 SUBUNIT CNL1"/>
    <property type="match status" value="1"/>
</dbReference>
<dbReference type="EMBL" id="CM003107">
    <property type="protein sequence ID" value="KUI73097.1"/>
    <property type="molecule type" value="Genomic_DNA"/>
</dbReference>
<dbReference type="PANTHER" id="PTHR39145:SF1">
    <property type="entry name" value="BIOGENESIS OF LYSOSOME-RELATED ORGANELLES COMPLEX 1 SUBUNIT CNL1"/>
    <property type="match status" value="1"/>
</dbReference>
<sequence>MSSSSQAPQAVSVSQLGLSSDEVAVLQHAQREAAAGGSNSSRAASRASSQGLLLLDSGSLAQLGRHFDRLMQQISQQLDHLTEQTQIVTMTMYDAAGNLVDNADAEIRRYHSIMAQMDDLEVEFDRIRHIRDIVREYRQRVQELERALDSSQPSTGIHPRTDIRPRIDIIMDIGGRDIEAWENEKTGTRAKEMKRKEERKRDEKKQDLEL</sequence>
<name>A0A194W9V9_CYTMA</name>
<evidence type="ECO:0000256" key="4">
    <source>
        <dbReference type="ARBA" id="ARBA00014971"/>
    </source>
</evidence>
<proteinExistence type="inferred from homology"/>
<comment type="subcellular location">
    <subcellularLocation>
        <location evidence="2">Cytoplasm</location>
    </subcellularLocation>
</comment>
<dbReference type="Proteomes" id="UP000078559">
    <property type="component" value="Chromosome 10"/>
</dbReference>
<dbReference type="SMR" id="A0A194W9V9"/>
<evidence type="ECO:0000256" key="7">
    <source>
        <dbReference type="SAM" id="MobiDB-lite"/>
    </source>
</evidence>
<evidence type="ECO:0000256" key="5">
    <source>
        <dbReference type="ARBA" id="ARBA00022490"/>
    </source>
</evidence>
<reference evidence="8" key="1">
    <citation type="submission" date="2014-12" db="EMBL/GenBank/DDBJ databases">
        <title>Genome Sequence of Valsa Canker Pathogens Uncovers a Specific Adaption of Colonization on Woody Bark.</title>
        <authorList>
            <person name="Yin Z."/>
            <person name="Liu H."/>
            <person name="Gao X."/>
            <person name="Li Z."/>
            <person name="Song N."/>
            <person name="Ke X."/>
            <person name="Dai Q."/>
            <person name="Wu Y."/>
            <person name="Sun Y."/>
            <person name="Xu J.-R."/>
            <person name="Kang Z.K."/>
            <person name="Wang L."/>
            <person name="Huang L."/>
        </authorList>
    </citation>
    <scope>NUCLEOTIDE SEQUENCE [LARGE SCALE GENOMIC DNA]</scope>
    <source>
        <strain evidence="8">03-8</strain>
    </source>
</reference>
<dbReference type="InterPro" id="IPR034455">
    <property type="entry name" value="CNL1"/>
</dbReference>
<dbReference type="OrthoDB" id="5424991at2759"/>
<evidence type="ECO:0000256" key="2">
    <source>
        <dbReference type="ARBA" id="ARBA00004496"/>
    </source>
</evidence>
<evidence type="ECO:0000256" key="1">
    <source>
        <dbReference type="ARBA" id="ARBA00003807"/>
    </source>
</evidence>
<evidence type="ECO:0000313" key="9">
    <source>
        <dbReference type="Proteomes" id="UP000078559"/>
    </source>
</evidence>
<evidence type="ECO:0000313" key="8">
    <source>
        <dbReference type="EMBL" id="KUI73097.1"/>
    </source>
</evidence>
<dbReference type="GO" id="GO:0007032">
    <property type="term" value="P:endosome organization"/>
    <property type="evidence" value="ECO:0007669"/>
    <property type="project" value="TreeGrafter"/>
</dbReference>
<accession>A0A194W9V9</accession>
<dbReference type="GO" id="GO:0005737">
    <property type="term" value="C:cytoplasm"/>
    <property type="evidence" value="ECO:0007669"/>
    <property type="project" value="UniProtKB-SubCell"/>
</dbReference>
<organism evidence="8 9">
    <name type="scientific">Cytospora mali</name>
    <name type="common">Apple Valsa canker fungus</name>
    <name type="synonym">Valsa mali</name>
    <dbReference type="NCBI Taxonomy" id="578113"/>
    <lineage>
        <taxon>Eukaryota</taxon>
        <taxon>Fungi</taxon>
        <taxon>Dikarya</taxon>
        <taxon>Ascomycota</taxon>
        <taxon>Pezizomycotina</taxon>
        <taxon>Sordariomycetes</taxon>
        <taxon>Sordariomycetidae</taxon>
        <taxon>Diaporthales</taxon>
        <taxon>Cytosporaceae</taxon>
        <taxon>Cytospora</taxon>
    </lineage>
</organism>
<protein>
    <recommendedName>
        <fullName evidence="4">Biogenesis of lysosome-related organelles complex 1 subunit CNL1</fullName>
    </recommendedName>
    <alternativeName>
        <fullName evidence="6">CNO-like protein 1</fullName>
    </alternativeName>
</protein>
<comment type="function">
    <text evidence="1">Component of the biogenesis of lysosome-related organelles complex-1 (BLOC-1), a complex that is involved in endosomal cargo sorting.</text>
</comment>
<comment type="similarity">
    <text evidence="3">Belongs to the BLOC1S4 family.</text>
</comment>
<dbReference type="AlphaFoldDB" id="A0A194W9V9"/>
<evidence type="ECO:0000256" key="6">
    <source>
        <dbReference type="ARBA" id="ARBA00029995"/>
    </source>
</evidence>